<accession>A0A2K9NS78</accession>
<reference evidence="1 2" key="1">
    <citation type="submission" date="2018-01" db="EMBL/GenBank/DDBJ databases">
        <title>Complete genome sequence of Bacteriovorax stolpii DSM12778.</title>
        <authorList>
            <person name="Tang B."/>
            <person name="Chang J."/>
        </authorList>
    </citation>
    <scope>NUCLEOTIDE SEQUENCE [LARGE SCALE GENOMIC DNA]</scope>
    <source>
        <strain evidence="1 2">DSM 12778</strain>
    </source>
</reference>
<dbReference type="Gene3D" id="3.40.50.300">
    <property type="entry name" value="P-loop containing nucleotide triphosphate hydrolases"/>
    <property type="match status" value="1"/>
</dbReference>
<dbReference type="KEGG" id="bsto:C0V70_09690"/>
<dbReference type="Proteomes" id="UP000235584">
    <property type="component" value="Chromosome"/>
</dbReference>
<dbReference type="AlphaFoldDB" id="A0A2K9NS78"/>
<proteinExistence type="predicted"/>
<keyword evidence="2" id="KW-1185">Reference proteome</keyword>
<sequence>MSSPLTQTLLLKYEKNQLGSVYLARYGVHTDPKEWGHDFLKAITPLQDHPDVLWVELDKKENSYKVESQGILDLQKFLNYKAFELKKKFIFIMDAHLLSAIVSNKLLKVFEELPEGFCLFLFAPKDENLLATVESRAIKVLLPSGEDKTDYDAPPLEFASAQELLAELKASEDELLLEKKFIEERLNKTLKSASFKGCSEELEKLKHYSESEAFNNSKLSRLSLFF</sequence>
<dbReference type="RefSeq" id="WP_102243662.1">
    <property type="nucleotide sequence ID" value="NZ_CP025704.1"/>
</dbReference>
<dbReference type="EMBL" id="CP025704">
    <property type="protein sequence ID" value="AUN98371.1"/>
    <property type="molecule type" value="Genomic_DNA"/>
</dbReference>
<evidence type="ECO:0000313" key="2">
    <source>
        <dbReference type="Proteomes" id="UP000235584"/>
    </source>
</evidence>
<protein>
    <submittedName>
        <fullName evidence="1">Uncharacterized protein</fullName>
    </submittedName>
</protein>
<evidence type="ECO:0000313" key="1">
    <source>
        <dbReference type="EMBL" id="AUN98371.1"/>
    </source>
</evidence>
<name>A0A2K9NS78_BACTC</name>
<dbReference type="SUPFAM" id="SSF52540">
    <property type="entry name" value="P-loop containing nucleoside triphosphate hydrolases"/>
    <property type="match status" value="1"/>
</dbReference>
<organism evidence="1 2">
    <name type="scientific">Bacteriovorax stolpii</name>
    <name type="common">Bdellovibrio stolpii</name>
    <dbReference type="NCBI Taxonomy" id="960"/>
    <lineage>
        <taxon>Bacteria</taxon>
        <taxon>Pseudomonadati</taxon>
        <taxon>Bdellovibrionota</taxon>
        <taxon>Bacteriovoracia</taxon>
        <taxon>Bacteriovoracales</taxon>
        <taxon>Bacteriovoracaceae</taxon>
        <taxon>Bacteriovorax</taxon>
    </lineage>
</organism>
<dbReference type="InterPro" id="IPR027417">
    <property type="entry name" value="P-loop_NTPase"/>
</dbReference>
<dbReference type="Pfam" id="PF13177">
    <property type="entry name" value="DNA_pol3_delta2"/>
    <property type="match status" value="1"/>
</dbReference>
<gene>
    <name evidence="1" type="ORF">C0V70_09690</name>
</gene>